<dbReference type="Gene3D" id="3.30.1520.10">
    <property type="entry name" value="Phox-like domain"/>
    <property type="match status" value="1"/>
</dbReference>
<dbReference type="OrthoDB" id="120967at2759"/>
<keyword evidence="4" id="KW-1133">Transmembrane helix</keyword>
<sequence>MDDLHDLIQEAKLRTVWWILCIFIVTYFLTHTSKLMLMNIPIAILLVSGLRILLNEVELKWKKRNTRPISYLSYLEKKQLSLSDARVSSLKSAQEWKKKIDSPIVEAAIEEFLSKILHDFVTDLWYSDITPDKDAPELIHDIVMDAIGEVSLRIKELNLVDLLLSDVVDMIGDHLDLFRKNQASIGTDIMGTLSSEERDERLKQHLMASKELHPALISSECEYKVIQQLMDGFLAIILRPNEAKCPLVRCIARELATCLVMQPIMNFASPIYINELIEYIILVYGNGWFKDFSAQHSTNVDGHNTNHIISAKHGSNHQGADMLSSSQANNSRESELGESPNLSHNTTNDESLHPRHADWAKVCEAVTLRREEVLMPENLENMWAIGRDYKKIFQKKSASQFQDHEVMSTESMQSSRIDLTSEIPKLEPSTSIWGEDKLSKKTTPCIDQGNCSTDIHVDALSISAPQDRGSTNHGLENTENEDHMFIRKGIVPPITKSYSADVNELNVHGLKSSTDMLSHSGVLHIPKLRCRVIGASFEKLYSNSFAVYSICVIDANTSWFVKRRYRNFEKLHRRLKDIPNYSLHLPPKRIFSSSTEDAFVHQRCIQLDKYMQDLLSIANVAEQHEVWDFLSASSKNYSAGTSPSVVKTLAVHVDNAMDDIVRQYKGASNGLLRMVSGLSHETASSVTRQNVSWNTDDLNKLAMKQSTSNAFISSSDNEEGDKDINHGQHDEVGFSAQPNGWNLDNELKEDPTGVPPEWAPANLSVPVLNLVDKVFQLERRGWLRRQVFWISKQILQLVMEDAIDDWLLRQIQWLRREDVISQGIRWVQDILWPDGVFFVTLRIQGKLKGGNEANKGSETSSRQGGRRFNKQGSFQQQLEAARRASDVKNMIFNGAPAPLVSLIGHKQYKRCARDIYYFLQSTVCLKQLGYGIMELVLLSIFPELRDLVRDIHEKMHVQPS</sequence>
<dbReference type="InterPro" id="IPR051837">
    <property type="entry name" value="SortingNexin/PXDomain-PKLike"/>
</dbReference>
<evidence type="ECO:0000313" key="7">
    <source>
        <dbReference type="EMBL" id="CAA0830920.1"/>
    </source>
</evidence>
<keyword evidence="4" id="KW-0472">Membrane</keyword>
<feature type="compositionally biased region" description="Polar residues" evidence="3">
    <location>
        <begin position="340"/>
        <end position="349"/>
    </location>
</feature>
<dbReference type="SMART" id="SM00312">
    <property type="entry name" value="PX"/>
    <property type="match status" value="1"/>
</dbReference>
<dbReference type="Pfam" id="PF02194">
    <property type="entry name" value="PXA"/>
    <property type="match status" value="1"/>
</dbReference>
<dbReference type="GO" id="GO:0005768">
    <property type="term" value="C:endosome"/>
    <property type="evidence" value="ECO:0007669"/>
    <property type="project" value="UniProtKB-ARBA"/>
</dbReference>
<protein>
    <submittedName>
        <fullName evidence="7">Uncharacterized protein</fullName>
    </submittedName>
</protein>
<keyword evidence="2" id="KW-0963">Cytoplasm</keyword>
<dbReference type="Proteomes" id="UP001153555">
    <property type="component" value="Unassembled WGS sequence"/>
</dbReference>
<feature type="domain" description="PXA" evidence="6">
    <location>
        <begin position="102"/>
        <end position="286"/>
    </location>
</feature>
<evidence type="ECO:0000259" key="6">
    <source>
        <dbReference type="PROSITE" id="PS51207"/>
    </source>
</evidence>
<dbReference type="InterPro" id="IPR013937">
    <property type="entry name" value="Sorting_nexin_C"/>
</dbReference>
<feature type="region of interest" description="Disordered" evidence="3">
    <location>
        <begin position="303"/>
        <end position="353"/>
    </location>
</feature>
<evidence type="ECO:0000313" key="8">
    <source>
        <dbReference type="Proteomes" id="UP001153555"/>
    </source>
</evidence>
<evidence type="ECO:0000256" key="3">
    <source>
        <dbReference type="SAM" id="MobiDB-lite"/>
    </source>
</evidence>
<comment type="caution">
    <text evidence="7">The sequence shown here is derived from an EMBL/GenBank/DDBJ whole genome shotgun (WGS) entry which is preliminary data.</text>
</comment>
<dbReference type="GO" id="GO:0016020">
    <property type="term" value="C:membrane"/>
    <property type="evidence" value="ECO:0007669"/>
    <property type="project" value="UniProtKB-ARBA"/>
</dbReference>
<dbReference type="PANTHER" id="PTHR22999:SF23">
    <property type="entry name" value="SORTING NEXIN-16"/>
    <property type="match status" value="1"/>
</dbReference>
<dbReference type="AlphaFoldDB" id="A0A9N7NFN4"/>
<gene>
    <name evidence="7" type="ORF">SHERM_26303</name>
</gene>
<dbReference type="EMBL" id="CACSLK010027831">
    <property type="protein sequence ID" value="CAA0830920.1"/>
    <property type="molecule type" value="Genomic_DNA"/>
</dbReference>
<dbReference type="PANTHER" id="PTHR22999">
    <property type="entry name" value="PX SERINE/THREONINE KINASE PXK"/>
    <property type="match status" value="1"/>
</dbReference>
<feature type="domain" description="PX" evidence="5">
    <location>
        <begin position="526"/>
        <end position="637"/>
    </location>
</feature>
<keyword evidence="8" id="KW-1185">Reference proteome</keyword>
<keyword evidence="4" id="KW-0812">Transmembrane</keyword>
<dbReference type="InterPro" id="IPR001683">
    <property type="entry name" value="PX_dom"/>
</dbReference>
<dbReference type="InterPro" id="IPR036871">
    <property type="entry name" value="PX_dom_sf"/>
</dbReference>
<evidence type="ECO:0000256" key="2">
    <source>
        <dbReference type="ARBA" id="ARBA00022490"/>
    </source>
</evidence>
<dbReference type="SUPFAM" id="SSF64268">
    <property type="entry name" value="PX domain"/>
    <property type="match status" value="1"/>
</dbReference>
<dbReference type="Pfam" id="PF00787">
    <property type="entry name" value="PX"/>
    <property type="match status" value="1"/>
</dbReference>
<evidence type="ECO:0000259" key="5">
    <source>
        <dbReference type="PROSITE" id="PS50195"/>
    </source>
</evidence>
<dbReference type="GO" id="GO:0035091">
    <property type="term" value="F:phosphatidylinositol binding"/>
    <property type="evidence" value="ECO:0007669"/>
    <property type="project" value="InterPro"/>
</dbReference>
<accession>A0A9N7NFN4</accession>
<dbReference type="InterPro" id="IPR003114">
    <property type="entry name" value="Phox_assoc"/>
</dbReference>
<feature type="compositionally biased region" description="Polar residues" evidence="3">
    <location>
        <begin position="854"/>
        <end position="863"/>
    </location>
</feature>
<name>A0A9N7NFN4_STRHE</name>
<proteinExistence type="predicted"/>
<comment type="subcellular location">
    <subcellularLocation>
        <location evidence="1">Cytoplasm</location>
    </subcellularLocation>
</comment>
<reference evidence="7" key="1">
    <citation type="submission" date="2019-12" db="EMBL/GenBank/DDBJ databases">
        <authorList>
            <person name="Scholes J."/>
        </authorList>
    </citation>
    <scope>NUCLEOTIDE SEQUENCE</scope>
</reference>
<evidence type="ECO:0000256" key="1">
    <source>
        <dbReference type="ARBA" id="ARBA00004496"/>
    </source>
</evidence>
<dbReference type="SMART" id="SM00313">
    <property type="entry name" value="PXA"/>
    <property type="match status" value="1"/>
</dbReference>
<feature type="transmembrane region" description="Helical" evidence="4">
    <location>
        <begin position="12"/>
        <end position="29"/>
    </location>
</feature>
<evidence type="ECO:0000256" key="4">
    <source>
        <dbReference type="SAM" id="Phobius"/>
    </source>
</evidence>
<organism evidence="7 8">
    <name type="scientific">Striga hermonthica</name>
    <name type="common">Purple witchweed</name>
    <name type="synonym">Buchnera hermonthica</name>
    <dbReference type="NCBI Taxonomy" id="68872"/>
    <lineage>
        <taxon>Eukaryota</taxon>
        <taxon>Viridiplantae</taxon>
        <taxon>Streptophyta</taxon>
        <taxon>Embryophyta</taxon>
        <taxon>Tracheophyta</taxon>
        <taxon>Spermatophyta</taxon>
        <taxon>Magnoliopsida</taxon>
        <taxon>eudicotyledons</taxon>
        <taxon>Gunneridae</taxon>
        <taxon>Pentapetalae</taxon>
        <taxon>asterids</taxon>
        <taxon>lamiids</taxon>
        <taxon>Lamiales</taxon>
        <taxon>Orobanchaceae</taxon>
        <taxon>Buchnereae</taxon>
        <taxon>Striga</taxon>
    </lineage>
</organism>
<dbReference type="Pfam" id="PF08628">
    <property type="entry name" value="Nexin_C"/>
    <property type="match status" value="1"/>
</dbReference>
<feature type="region of interest" description="Disordered" evidence="3">
    <location>
        <begin position="850"/>
        <end position="869"/>
    </location>
</feature>
<dbReference type="PROSITE" id="PS51207">
    <property type="entry name" value="PXA"/>
    <property type="match status" value="1"/>
</dbReference>
<dbReference type="PROSITE" id="PS50195">
    <property type="entry name" value="PX"/>
    <property type="match status" value="1"/>
</dbReference>